<dbReference type="STRING" id="6313.A0A0K0DEK1"/>
<dbReference type="InterPro" id="IPR036860">
    <property type="entry name" value="SH2_dom_sf"/>
</dbReference>
<evidence type="ECO:0000256" key="1">
    <source>
        <dbReference type="PROSITE-ProRule" id="PRU00191"/>
    </source>
</evidence>
<name>A0A0K0DEK1_ANGCA</name>
<feature type="domain" description="SH2" evidence="2">
    <location>
        <begin position="64"/>
        <end position="176"/>
    </location>
</feature>
<dbReference type="SUPFAM" id="SSF55550">
    <property type="entry name" value="SH2 domain"/>
    <property type="match status" value="1"/>
</dbReference>
<evidence type="ECO:0000259" key="2">
    <source>
        <dbReference type="PROSITE" id="PS50001"/>
    </source>
</evidence>
<proteinExistence type="predicted"/>
<reference evidence="3" key="1">
    <citation type="submission" date="2012-09" db="EMBL/GenBank/DDBJ databases">
        <authorList>
            <person name="Martin A.A."/>
        </authorList>
    </citation>
    <scope>NUCLEOTIDE SEQUENCE</scope>
</reference>
<keyword evidence="1" id="KW-0727">SH2 domain</keyword>
<evidence type="ECO:0000313" key="4">
    <source>
        <dbReference type="WBParaSite" id="ACAC_0000929701-mRNA-1"/>
    </source>
</evidence>
<evidence type="ECO:0000313" key="3">
    <source>
        <dbReference type="Proteomes" id="UP000035642"/>
    </source>
</evidence>
<dbReference type="PRINTS" id="PR00401">
    <property type="entry name" value="SH2DOMAIN"/>
</dbReference>
<organism evidence="3 4">
    <name type="scientific">Angiostrongylus cantonensis</name>
    <name type="common">Rat lungworm</name>
    <dbReference type="NCBI Taxonomy" id="6313"/>
    <lineage>
        <taxon>Eukaryota</taxon>
        <taxon>Metazoa</taxon>
        <taxon>Ecdysozoa</taxon>
        <taxon>Nematoda</taxon>
        <taxon>Chromadorea</taxon>
        <taxon>Rhabditida</taxon>
        <taxon>Rhabditina</taxon>
        <taxon>Rhabditomorpha</taxon>
        <taxon>Strongyloidea</taxon>
        <taxon>Metastrongylidae</taxon>
        <taxon>Angiostrongylus</taxon>
    </lineage>
</organism>
<sequence length="189" mass="21760">MTKFQSSLPAHFDDCDLVPMNFTPSSCPRLLPQYDRSAQRLLRYGSDMDYSMVSVADYNRAQIWFHHGLDSVKAERLLRGAGCEEGSFVISEQSGRYVLSFVHSASIHHMRIGYSVKDGEAKFRLDIDRSFSNRKLKDILIIQASSGFFFRNLHNLVEYYTKHKSFVLPTKLKRGVPRPLRVTHARTRA</sequence>
<dbReference type="InterPro" id="IPR000980">
    <property type="entry name" value="SH2"/>
</dbReference>
<protein>
    <submittedName>
        <fullName evidence="4">SH2 domain-containing protein</fullName>
    </submittedName>
</protein>
<dbReference type="PROSITE" id="PS50001">
    <property type="entry name" value="SH2"/>
    <property type="match status" value="1"/>
</dbReference>
<reference evidence="4" key="2">
    <citation type="submission" date="2017-02" db="UniProtKB">
        <authorList>
            <consortium name="WormBaseParasite"/>
        </authorList>
    </citation>
    <scope>IDENTIFICATION</scope>
</reference>
<dbReference type="SMART" id="SM00252">
    <property type="entry name" value="SH2"/>
    <property type="match status" value="1"/>
</dbReference>
<accession>A0A0K0DEK1</accession>
<dbReference type="Proteomes" id="UP000035642">
    <property type="component" value="Unassembled WGS sequence"/>
</dbReference>
<dbReference type="Pfam" id="PF00017">
    <property type="entry name" value="SH2"/>
    <property type="match status" value="1"/>
</dbReference>
<dbReference type="AlphaFoldDB" id="A0A0K0DEK1"/>
<keyword evidence="3" id="KW-1185">Reference proteome</keyword>
<dbReference type="WBParaSite" id="ACAC_0000929701-mRNA-1">
    <property type="protein sequence ID" value="ACAC_0000929701-mRNA-1"/>
    <property type="gene ID" value="ACAC_0000929701"/>
</dbReference>
<dbReference type="Gene3D" id="3.30.505.10">
    <property type="entry name" value="SH2 domain"/>
    <property type="match status" value="1"/>
</dbReference>